<organism evidence="2 3">
    <name type="scientific">Conoideocrella luteorostrata</name>
    <dbReference type="NCBI Taxonomy" id="1105319"/>
    <lineage>
        <taxon>Eukaryota</taxon>
        <taxon>Fungi</taxon>
        <taxon>Dikarya</taxon>
        <taxon>Ascomycota</taxon>
        <taxon>Pezizomycotina</taxon>
        <taxon>Sordariomycetes</taxon>
        <taxon>Hypocreomycetidae</taxon>
        <taxon>Hypocreales</taxon>
        <taxon>Clavicipitaceae</taxon>
        <taxon>Conoideocrella</taxon>
    </lineage>
</organism>
<accession>A0AAJ0G2Q6</accession>
<feature type="compositionally biased region" description="Low complexity" evidence="1">
    <location>
        <begin position="13"/>
        <end position="28"/>
    </location>
</feature>
<feature type="compositionally biased region" description="Low complexity" evidence="1">
    <location>
        <begin position="459"/>
        <end position="471"/>
    </location>
</feature>
<feature type="compositionally biased region" description="Pro residues" evidence="1">
    <location>
        <begin position="544"/>
        <end position="554"/>
    </location>
</feature>
<feature type="region of interest" description="Disordered" evidence="1">
    <location>
        <begin position="449"/>
        <end position="471"/>
    </location>
</feature>
<dbReference type="Proteomes" id="UP001251528">
    <property type="component" value="Unassembled WGS sequence"/>
</dbReference>
<feature type="region of interest" description="Disordered" evidence="1">
    <location>
        <begin position="661"/>
        <end position="697"/>
    </location>
</feature>
<dbReference type="AlphaFoldDB" id="A0AAJ0G2Q6"/>
<proteinExistence type="predicted"/>
<feature type="compositionally biased region" description="Polar residues" evidence="1">
    <location>
        <begin position="395"/>
        <end position="406"/>
    </location>
</feature>
<comment type="caution">
    <text evidence="2">The sequence shown here is derived from an EMBL/GenBank/DDBJ whole genome shotgun (WGS) entry which is preliminary data.</text>
</comment>
<protein>
    <submittedName>
        <fullName evidence="2">Uncharacterized protein</fullName>
    </submittedName>
</protein>
<feature type="compositionally biased region" description="Polar residues" evidence="1">
    <location>
        <begin position="284"/>
        <end position="297"/>
    </location>
</feature>
<name>A0AAJ0G2Q6_9HYPO</name>
<evidence type="ECO:0000313" key="3">
    <source>
        <dbReference type="Proteomes" id="UP001251528"/>
    </source>
</evidence>
<dbReference type="EMBL" id="JASWJB010000034">
    <property type="protein sequence ID" value="KAK2608676.1"/>
    <property type="molecule type" value="Genomic_DNA"/>
</dbReference>
<evidence type="ECO:0000256" key="1">
    <source>
        <dbReference type="SAM" id="MobiDB-lite"/>
    </source>
</evidence>
<sequence>MARPVSLNRRYTASSADDAAPSFSPLSSNPFVLHRRTHTGVEEPQRVERSGGRPQSALPHQRVRNNLYAGDLHDTMPLAERILAYRSRDDVTALVDFLKNQPPPSYNFMSIPDDCGDDNRGRWSKIKTIARRSKSMPRERQHIRLPDSAVAGMTIGGHRHIAISIPLEATPYANDMRSQYPVTTHNIQMGIPSKESVRTYRNEKGVVTVLRPVTELREADARSVASKRRSPPYANSQGLKPPPVPPYKPTGNAGSRPHDYIGYLPTKFDTPSLDDSSAPWHVPQTPSRAEGSTQNNQIPPIFQRATYPARGSSMVANRGNTDPLSIDGVISPQEQVSHIPIVSRPRYFSESFNRERQASTTGNNPVGDESRKGYQKSDSGSQPLEKNDVRPILNRNGSQIRTTTLVADSPLLSQDDDSCPPTPGSTRSRKDIVRAKKRRDMEALWQARMKEQHQRNTGALDTSQPTTTATTQTLSKVTNYPYAAVSKSGSNLTLSNLMVVMDVEPCSTDDTEPAVCPKLSTSEEAAKNRAESPAPLVTVSSPTIPTPPTSPRRTPPQRHSASDRTSLTRRREWKAVREKERKAREAMMVATAKAQQLASGGVTYDNGAVSQADQEVLRLYEAYREHRLRDMERRLHRLERNGDVWLQALVPVLNSMNKTLAGENGQSLEDTRDWASDGEMEGAAEQTSRDVQKKRLTRRSSLTQARLLEKLTGQSYDDDTWSDSISRSDDASGLGTIEPLMRELAGEARLWEGTTTQSPVATTNGQIHVI</sequence>
<reference evidence="2" key="1">
    <citation type="submission" date="2023-06" db="EMBL/GenBank/DDBJ databases">
        <title>Conoideocrella luteorostrata (Hypocreales: Clavicipitaceae), a potential biocontrol fungus for elongate hemlock scale in United States Christmas tree production areas.</title>
        <authorList>
            <person name="Barrett H."/>
            <person name="Lovett B."/>
            <person name="Macias A.M."/>
            <person name="Stajich J.E."/>
            <person name="Kasson M.T."/>
        </authorList>
    </citation>
    <scope>NUCLEOTIDE SEQUENCE</scope>
    <source>
        <strain evidence="2">ARSEF 14590</strain>
    </source>
</reference>
<evidence type="ECO:0000313" key="2">
    <source>
        <dbReference type="EMBL" id="KAK2608676.1"/>
    </source>
</evidence>
<feature type="region of interest" description="Disordered" evidence="1">
    <location>
        <begin position="351"/>
        <end position="431"/>
    </location>
</feature>
<keyword evidence="3" id="KW-1185">Reference proteome</keyword>
<feature type="region of interest" description="Disordered" evidence="1">
    <location>
        <begin position="523"/>
        <end position="572"/>
    </location>
</feature>
<feature type="region of interest" description="Disordered" evidence="1">
    <location>
        <begin position="1"/>
        <end position="30"/>
    </location>
</feature>
<feature type="region of interest" description="Disordered" evidence="1">
    <location>
        <begin position="217"/>
        <end position="297"/>
    </location>
</feature>
<gene>
    <name evidence="2" type="ORF">QQS21_002787</name>
</gene>